<sequence length="164" mass="18558">MNEHKTNIGLLTKMIFLVIIIWGASTILIFFGLDNWSNRGSFGDLFGAVNALFSGLAFAGLIYTIVLQKQDLELQRNEISLNRVELKKTAKAQKNSEKALINQVEQMKTASKLNALKTLIDYYNIQIANPNNTTEIILKAKEKRKATIKEIDTLIDRIEDDDLE</sequence>
<name>A0AAP1RGZ4_9FLAO</name>
<evidence type="ECO:0000313" key="4">
    <source>
        <dbReference type="Proteomes" id="UP000806077"/>
    </source>
</evidence>
<feature type="transmembrane region" description="Helical" evidence="2">
    <location>
        <begin position="12"/>
        <end position="33"/>
    </location>
</feature>
<dbReference type="AlphaFoldDB" id="A0AAP1RGZ4"/>
<keyword evidence="4" id="KW-1185">Reference proteome</keyword>
<keyword evidence="1" id="KW-0175">Coiled coil</keyword>
<gene>
    <name evidence="3" type="ORF">F7645_09955</name>
</gene>
<dbReference type="EMBL" id="WXXV01000013">
    <property type="protein sequence ID" value="MBE7695742.1"/>
    <property type="molecule type" value="Genomic_DNA"/>
</dbReference>
<keyword evidence="2" id="KW-0812">Transmembrane</keyword>
<evidence type="ECO:0000313" key="3">
    <source>
        <dbReference type="EMBL" id="MBE7695742.1"/>
    </source>
</evidence>
<evidence type="ECO:0000256" key="1">
    <source>
        <dbReference type="SAM" id="Coils"/>
    </source>
</evidence>
<protein>
    <submittedName>
        <fullName evidence="3">Uncharacterized protein</fullName>
    </submittedName>
</protein>
<keyword evidence="2" id="KW-1133">Transmembrane helix</keyword>
<dbReference type="RefSeq" id="WP_101914505.1">
    <property type="nucleotide sequence ID" value="NZ_JAJHTB010000011.1"/>
</dbReference>
<comment type="caution">
    <text evidence="3">The sequence shown here is derived from an EMBL/GenBank/DDBJ whole genome shotgun (WGS) entry which is preliminary data.</text>
</comment>
<evidence type="ECO:0000256" key="2">
    <source>
        <dbReference type="SAM" id="Phobius"/>
    </source>
</evidence>
<accession>A0AAP1RGZ4</accession>
<reference evidence="3 4" key="1">
    <citation type="journal article" date="2020" name="Int. J. Syst. Evol. Microbiol.">
        <title>Tenacibaculum piscium sp. nov., isolated from skin ulcers of sea-farmed fish, and description of Tenacibaculum finnmarkense sp. nov. with subdivision into genomovars finnmarkense and ulcerans.</title>
        <authorList>
            <person name="Olsen A.B."/>
            <person name="Spilsberg B."/>
            <person name="Nilsen H.K."/>
            <person name="Lagesen K."/>
            <person name="Gulla S."/>
            <person name="Avendano-Herrera R."/>
            <person name="Irgang R."/>
            <person name="Duchaud E."/>
            <person name="Colquhoun D.J."/>
        </authorList>
    </citation>
    <scope>NUCLEOTIDE SEQUENCE [LARGE SCALE GENOMIC DNA]</scope>
    <source>
        <strain evidence="3 4">TNO037</strain>
    </source>
</reference>
<feature type="coiled-coil region" evidence="1">
    <location>
        <begin position="69"/>
        <end position="107"/>
    </location>
</feature>
<keyword evidence="2" id="KW-0472">Membrane</keyword>
<proteinExistence type="predicted"/>
<organism evidence="3 4">
    <name type="scientific">Tenacibaculum finnmarkense genomovar finnmarkense</name>
    <dbReference type="NCBI Taxonomy" id="1458503"/>
    <lineage>
        <taxon>Bacteria</taxon>
        <taxon>Pseudomonadati</taxon>
        <taxon>Bacteroidota</taxon>
        <taxon>Flavobacteriia</taxon>
        <taxon>Flavobacteriales</taxon>
        <taxon>Flavobacteriaceae</taxon>
        <taxon>Tenacibaculum</taxon>
        <taxon>Tenacibaculum finnmarkense</taxon>
    </lineage>
</organism>
<feature type="transmembrane region" description="Helical" evidence="2">
    <location>
        <begin position="45"/>
        <end position="66"/>
    </location>
</feature>
<dbReference type="Proteomes" id="UP000806077">
    <property type="component" value="Unassembled WGS sequence"/>
</dbReference>